<comment type="caution">
    <text evidence="2">The sequence shown here is derived from an EMBL/GenBank/DDBJ whole genome shotgun (WGS) entry which is preliminary data.</text>
</comment>
<evidence type="ECO:0000256" key="1">
    <source>
        <dbReference type="SAM" id="MobiDB-lite"/>
    </source>
</evidence>
<feature type="region of interest" description="Disordered" evidence="1">
    <location>
        <begin position="1"/>
        <end position="34"/>
    </location>
</feature>
<gene>
    <name evidence="2" type="ORF">R3P38DRAFT_3201050</name>
</gene>
<dbReference type="Proteomes" id="UP001362999">
    <property type="component" value="Unassembled WGS sequence"/>
</dbReference>
<protein>
    <submittedName>
        <fullName evidence="2">Uncharacterized protein</fullName>
    </submittedName>
</protein>
<name>A0AAW0AXU6_9AGAR</name>
<evidence type="ECO:0000313" key="2">
    <source>
        <dbReference type="EMBL" id="KAK7017578.1"/>
    </source>
</evidence>
<reference evidence="2 3" key="1">
    <citation type="journal article" date="2024" name="J Genomics">
        <title>Draft genome sequencing and assembly of Favolaschia claudopus CIRM-BRFM 2984 isolated from oak limbs.</title>
        <authorList>
            <person name="Navarro D."/>
            <person name="Drula E."/>
            <person name="Chaduli D."/>
            <person name="Cazenave R."/>
            <person name="Ahrendt S."/>
            <person name="Wang J."/>
            <person name="Lipzen A."/>
            <person name="Daum C."/>
            <person name="Barry K."/>
            <person name="Grigoriev I.V."/>
            <person name="Favel A."/>
            <person name="Rosso M.N."/>
            <person name="Martin F."/>
        </authorList>
    </citation>
    <scope>NUCLEOTIDE SEQUENCE [LARGE SCALE GENOMIC DNA]</scope>
    <source>
        <strain evidence="2 3">CIRM-BRFM 2984</strain>
    </source>
</reference>
<organism evidence="2 3">
    <name type="scientific">Favolaschia claudopus</name>
    <dbReference type="NCBI Taxonomy" id="2862362"/>
    <lineage>
        <taxon>Eukaryota</taxon>
        <taxon>Fungi</taxon>
        <taxon>Dikarya</taxon>
        <taxon>Basidiomycota</taxon>
        <taxon>Agaricomycotina</taxon>
        <taxon>Agaricomycetes</taxon>
        <taxon>Agaricomycetidae</taxon>
        <taxon>Agaricales</taxon>
        <taxon>Marasmiineae</taxon>
        <taxon>Mycenaceae</taxon>
        <taxon>Favolaschia</taxon>
    </lineage>
</organism>
<accession>A0AAW0AXU6</accession>
<dbReference type="AlphaFoldDB" id="A0AAW0AXU6"/>
<dbReference type="EMBL" id="JAWWNJ010000047">
    <property type="protein sequence ID" value="KAK7017578.1"/>
    <property type="molecule type" value="Genomic_DNA"/>
</dbReference>
<keyword evidence="3" id="KW-1185">Reference proteome</keyword>
<evidence type="ECO:0000313" key="3">
    <source>
        <dbReference type="Proteomes" id="UP001362999"/>
    </source>
</evidence>
<sequence length="164" mass="18479">MSNLKLPNLLLPPQPGVPALEDRQDTVTPAGTRDPMLPEMFYMYNYPQMPKPNKLKKWEEVPNFATDDELKARDSQDAWNNAVQCWITPVEKFDTADKAALRDAVEEVMGPSEGIEIGVPVQDAEGNWSGGIQLERGDNLVKEDTQCYTLAYIRLQQTPRSTAR</sequence>
<proteinExistence type="predicted"/>